<feature type="compositionally biased region" description="Low complexity" evidence="1">
    <location>
        <begin position="672"/>
        <end position="683"/>
    </location>
</feature>
<feature type="region of interest" description="Disordered" evidence="1">
    <location>
        <begin position="609"/>
        <end position="633"/>
    </location>
</feature>
<keyword evidence="2" id="KW-0812">Transmembrane</keyword>
<protein>
    <submittedName>
        <fullName evidence="3">Uncharacterized protein</fullName>
    </submittedName>
</protein>
<reference evidence="3 4" key="1">
    <citation type="submission" date="2014-04" db="EMBL/GenBank/DDBJ databases">
        <authorList>
            <consortium name="DOE Joint Genome Institute"/>
            <person name="Kuo A."/>
            <person name="Girlanda M."/>
            <person name="Perotto S."/>
            <person name="Kohler A."/>
            <person name="Nagy L.G."/>
            <person name="Floudas D."/>
            <person name="Copeland A."/>
            <person name="Barry K.W."/>
            <person name="Cichocki N."/>
            <person name="Veneault-Fourrey C."/>
            <person name="LaButti K."/>
            <person name="Lindquist E.A."/>
            <person name="Lipzen A."/>
            <person name="Lundell T."/>
            <person name="Morin E."/>
            <person name="Murat C."/>
            <person name="Sun H."/>
            <person name="Tunlid A."/>
            <person name="Henrissat B."/>
            <person name="Grigoriev I.V."/>
            <person name="Hibbett D.S."/>
            <person name="Martin F."/>
            <person name="Nordberg H.P."/>
            <person name="Cantor M.N."/>
            <person name="Hua S.X."/>
        </authorList>
    </citation>
    <scope>NUCLEOTIDE SEQUENCE [LARGE SCALE GENOMIC DNA]</scope>
    <source>
        <strain evidence="3 4">MUT 4182</strain>
    </source>
</reference>
<dbReference type="EMBL" id="KN822957">
    <property type="protein sequence ID" value="KIO32105.1"/>
    <property type="molecule type" value="Genomic_DNA"/>
</dbReference>
<sequence length="728" mass="76590">MGRRLQVHAGVGFGRRAFLIGPGGQATLAPPTNQPDLTMGEPPTIVDDGDSNLPPFIDPNEGQRPPTIPPQIPLNLQSVANEAPTQTAPTATQGAPSVPFRLGMLGTTATTTAVAGILSSSPTAVRSILPITQVSSATPRISQTPIFESNPPLASTPVAVFPTATTIDAQTTASSLFQPSSSIAAVADPNDTSASVFNIPIILGIVVASVVGIAVVAATISWILRMRRKEGFCGCLSGRKEDEDEIAKWDYGSSYIETTPDLFKEKPGLMLDYDRTTTTSSAPGRSKEGNWSDITAGTYASTVHPVALYTGGSPYGSFARSPTPAPIIMQPPYIPPPSIPIQLALDGPYFTTTPRPNYCSPNDPFPNPHPLQLPFDIRTSPVQPTVSPGGTLVVANLAPGDISDGLSRPGTQSPWMNSPTAPPGIAIPQRPWTESFSPLPGHGQDRLREDRVPLSPLPRESTHDVPGMGPVPWPPLNVPSKSKSGSSASSTHSQRNSVQSDLSSVAPQLPTPTVMSASPTDASRSGWAATLKSNLFAALGAVGQMAVSSPGHGVVGEEAPAHPDAPINERLTSIAPRSHASSTRKRKAMQRTGDIDLEEGLGNERMVAVASEGTSSTRTSRANSASSITETRPSRLYNNIKLSQRRHESKIKAINGTRSGKGPGGARAMQPSQSVSSIYSSSSGYTTDKGDFDEDILHYDILQMYAIGEMEEGDDAHLPARKKTAVGT</sequence>
<reference evidence="4" key="2">
    <citation type="submission" date="2015-01" db="EMBL/GenBank/DDBJ databases">
        <title>Evolutionary Origins and Diversification of the Mycorrhizal Mutualists.</title>
        <authorList>
            <consortium name="DOE Joint Genome Institute"/>
            <consortium name="Mycorrhizal Genomics Consortium"/>
            <person name="Kohler A."/>
            <person name="Kuo A."/>
            <person name="Nagy L.G."/>
            <person name="Floudas D."/>
            <person name="Copeland A."/>
            <person name="Barry K.W."/>
            <person name="Cichocki N."/>
            <person name="Veneault-Fourrey C."/>
            <person name="LaButti K."/>
            <person name="Lindquist E.A."/>
            <person name="Lipzen A."/>
            <person name="Lundell T."/>
            <person name="Morin E."/>
            <person name="Murat C."/>
            <person name="Riley R."/>
            <person name="Ohm R."/>
            <person name="Sun H."/>
            <person name="Tunlid A."/>
            <person name="Henrissat B."/>
            <person name="Grigoriev I.V."/>
            <person name="Hibbett D.S."/>
            <person name="Martin F."/>
        </authorList>
    </citation>
    <scope>NUCLEOTIDE SEQUENCE [LARGE SCALE GENOMIC DNA]</scope>
    <source>
        <strain evidence="4">MUT 4182</strain>
    </source>
</reference>
<evidence type="ECO:0000256" key="1">
    <source>
        <dbReference type="SAM" id="MobiDB-lite"/>
    </source>
</evidence>
<feature type="compositionally biased region" description="Polar residues" evidence="1">
    <location>
        <begin position="409"/>
        <end position="419"/>
    </location>
</feature>
<feature type="compositionally biased region" description="Polar residues" evidence="1">
    <location>
        <begin position="494"/>
        <end position="523"/>
    </location>
</feature>
<evidence type="ECO:0000313" key="4">
    <source>
        <dbReference type="Proteomes" id="UP000054248"/>
    </source>
</evidence>
<dbReference type="OrthoDB" id="3237996at2759"/>
<evidence type="ECO:0000313" key="3">
    <source>
        <dbReference type="EMBL" id="KIO32105.1"/>
    </source>
</evidence>
<evidence type="ECO:0000256" key="2">
    <source>
        <dbReference type="SAM" id="Phobius"/>
    </source>
</evidence>
<feature type="region of interest" description="Disordered" evidence="1">
    <location>
        <begin position="24"/>
        <end position="73"/>
    </location>
</feature>
<feature type="region of interest" description="Disordered" evidence="1">
    <location>
        <begin position="654"/>
        <end position="691"/>
    </location>
</feature>
<keyword evidence="2" id="KW-1133">Transmembrane helix</keyword>
<feature type="compositionally biased region" description="Low complexity" evidence="1">
    <location>
        <begin position="614"/>
        <end position="627"/>
    </location>
</feature>
<feature type="compositionally biased region" description="Basic and acidic residues" evidence="1">
    <location>
        <begin position="443"/>
        <end position="452"/>
    </location>
</feature>
<dbReference type="AlphaFoldDB" id="A0A0C3QIW9"/>
<organism evidence="3 4">
    <name type="scientific">Tulasnella calospora MUT 4182</name>
    <dbReference type="NCBI Taxonomy" id="1051891"/>
    <lineage>
        <taxon>Eukaryota</taxon>
        <taxon>Fungi</taxon>
        <taxon>Dikarya</taxon>
        <taxon>Basidiomycota</taxon>
        <taxon>Agaricomycotina</taxon>
        <taxon>Agaricomycetes</taxon>
        <taxon>Cantharellales</taxon>
        <taxon>Tulasnellaceae</taxon>
        <taxon>Tulasnella</taxon>
    </lineage>
</organism>
<feature type="transmembrane region" description="Helical" evidence="2">
    <location>
        <begin position="201"/>
        <end position="224"/>
    </location>
</feature>
<dbReference type="Proteomes" id="UP000054248">
    <property type="component" value="Unassembled WGS sequence"/>
</dbReference>
<name>A0A0C3QIW9_9AGAM</name>
<accession>A0A0C3QIW9</accession>
<proteinExistence type="predicted"/>
<feature type="region of interest" description="Disordered" evidence="1">
    <location>
        <begin position="403"/>
        <end position="524"/>
    </location>
</feature>
<keyword evidence="2" id="KW-0472">Membrane</keyword>
<feature type="compositionally biased region" description="Low complexity" evidence="1">
    <location>
        <begin position="480"/>
        <end position="493"/>
    </location>
</feature>
<gene>
    <name evidence="3" type="ORF">M407DRAFT_18921</name>
</gene>
<keyword evidence="4" id="KW-1185">Reference proteome</keyword>
<dbReference type="HOGENOM" id="CLU_380442_0_0_1"/>